<feature type="region of interest" description="Disordered" evidence="1">
    <location>
        <begin position="1"/>
        <end position="57"/>
    </location>
</feature>
<sequence length="301" mass="33660">MNPSDPPPTSSEVRDLPEYSTSTSNSGNGNNNTAPTADQPPTYREESGPDPDEILPPATFALHGRFIYPASEIPSPSSGTTRTTTASSDPLYQLSRVIHVTGRATESIDFQRLDYRVRSTSSGGEGGGGAPKVSRRPHDVYQLKYAPGMAYMGLPPQFRLMPQSRKTVGEVSLEKSPLFRSGWRALRVFSDGEKKKLEREGRKVKKGEYHFVIKGEDEAWEWMDPEGKVVASQQVCGERRPGAGGGEGLAAEVEYRLKVMVPLPRRRLDGLVAMWCLWLWRIHLDKTTERKTWEDPWTRKL</sequence>
<comment type="caution">
    <text evidence="2">The sequence shown here is derived from an EMBL/GenBank/DDBJ whole genome shotgun (WGS) entry which is preliminary data.</text>
</comment>
<name>A0AAN7CAA3_9PEZI</name>
<dbReference type="EMBL" id="MU860100">
    <property type="protein sequence ID" value="KAK4238329.1"/>
    <property type="molecule type" value="Genomic_DNA"/>
</dbReference>
<accession>A0AAN7CAA3</accession>
<evidence type="ECO:0000256" key="1">
    <source>
        <dbReference type="SAM" id="MobiDB-lite"/>
    </source>
</evidence>
<keyword evidence="3" id="KW-1185">Reference proteome</keyword>
<dbReference type="Proteomes" id="UP001303760">
    <property type="component" value="Unassembled WGS sequence"/>
</dbReference>
<proteinExistence type="predicted"/>
<reference evidence="2" key="1">
    <citation type="journal article" date="2023" name="Mol. Phylogenet. Evol.">
        <title>Genome-scale phylogeny and comparative genomics of the fungal order Sordariales.</title>
        <authorList>
            <person name="Hensen N."/>
            <person name="Bonometti L."/>
            <person name="Westerberg I."/>
            <person name="Brannstrom I.O."/>
            <person name="Guillou S."/>
            <person name="Cros-Aarteil S."/>
            <person name="Calhoun S."/>
            <person name="Haridas S."/>
            <person name="Kuo A."/>
            <person name="Mondo S."/>
            <person name="Pangilinan J."/>
            <person name="Riley R."/>
            <person name="LaButti K."/>
            <person name="Andreopoulos B."/>
            <person name="Lipzen A."/>
            <person name="Chen C."/>
            <person name="Yan M."/>
            <person name="Daum C."/>
            <person name="Ng V."/>
            <person name="Clum A."/>
            <person name="Steindorff A."/>
            <person name="Ohm R.A."/>
            <person name="Martin F."/>
            <person name="Silar P."/>
            <person name="Natvig D.O."/>
            <person name="Lalanne C."/>
            <person name="Gautier V."/>
            <person name="Ament-Velasquez S.L."/>
            <person name="Kruys A."/>
            <person name="Hutchinson M.I."/>
            <person name="Powell A.J."/>
            <person name="Barry K."/>
            <person name="Miller A.N."/>
            <person name="Grigoriev I.V."/>
            <person name="Debuchy R."/>
            <person name="Gladieux P."/>
            <person name="Hiltunen Thoren M."/>
            <person name="Johannesson H."/>
        </authorList>
    </citation>
    <scope>NUCLEOTIDE SEQUENCE</scope>
    <source>
        <strain evidence="2">CBS 532.94</strain>
    </source>
</reference>
<feature type="compositionally biased region" description="Low complexity" evidence="1">
    <location>
        <begin position="20"/>
        <end position="33"/>
    </location>
</feature>
<reference evidence="2" key="2">
    <citation type="submission" date="2023-05" db="EMBL/GenBank/DDBJ databases">
        <authorList>
            <consortium name="Lawrence Berkeley National Laboratory"/>
            <person name="Steindorff A."/>
            <person name="Hensen N."/>
            <person name="Bonometti L."/>
            <person name="Westerberg I."/>
            <person name="Brannstrom I.O."/>
            <person name="Guillou S."/>
            <person name="Cros-Aarteil S."/>
            <person name="Calhoun S."/>
            <person name="Haridas S."/>
            <person name="Kuo A."/>
            <person name="Mondo S."/>
            <person name="Pangilinan J."/>
            <person name="Riley R."/>
            <person name="Labutti K."/>
            <person name="Andreopoulos B."/>
            <person name="Lipzen A."/>
            <person name="Chen C."/>
            <person name="Yanf M."/>
            <person name="Daum C."/>
            <person name="Ng V."/>
            <person name="Clum A."/>
            <person name="Ohm R."/>
            <person name="Martin F."/>
            <person name="Silar P."/>
            <person name="Natvig D."/>
            <person name="Lalanne C."/>
            <person name="Gautier V."/>
            <person name="Ament-Velasquez S.L."/>
            <person name="Kruys A."/>
            <person name="Hutchinson M.I."/>
            <person name="Powell A.J."/>
            <person name="Barry K."/>
            <person name="Miller A.N."/>
            <person name="Grigoriev I.V."/>
            <person name="Debuchy R."/>
            <person name="Gladieux P."/>
            <person name="Thoren M.H."/>
            <person name="Johannesson H."/>
        </authorList>
    </citation>
    <scope>NUCLEOTIDE SEQUENCE</scope>
    <source>
        <strain evidence="2">CBS 532.94</strain>
    </source>
</reference>
<protein>
    <submittedName>
        <fullName evidence="2">Uncharacterized protein</fullName>
    </submittedName>
</protein>
<gene>
    <name evidence="2" type="ORF">C8A03DRAFT_43925</name>
</gene>
<dbReference type="AlphaFoldDB" id="A0AAN7CAA3"/>
<evidence type="ECO:0000313" key="2">
    <source>
        <dbReference type="EMBL" id="KAK4238329.1"/>
    </source>
</evidence>
<evidence type="ECO:0000313" key="3">
    <source>
        <dbReference type="Proteomes" id="UP001303760"/>
    </source>
</evidence>
<organism evidence="2 3">
    <name type="scientific">Achaetomium macrosporum</name>
    <dbReference type="NCBI Taxonomy" id="79813"/>
    <lineage>
        <taxon>Eukaryota</taxon>
        <taxon>Fungi</taxon>
        <taxon>Dikarya</taxon>
        <taxon>Ascomycota</taxon>
        <taxon>Pezizomycotina</taxon>
        <taxon>Sordariomycetes</taxon>
        <taxon>Sordariomycetidae</taxon>
        <taxon>Sordariales</taxon>
        <taxon>Chaetomiaceae</taxon>
        <taxon>Achaetomium</taxon>
    </lineage>
</organism>